<gene>
    <name evidence="1" type="ORF">B9N62_07090</name>
</gene>
<accession>A0A1Y5MZP6</accession>
<reference evidence="1 2" key="1">
    <citation type="submission" date="2017-04" db="EMBL/GenBank/DDBJ databases">
        <title>Complete genome of Campylobacter concisus ATCC 33237T and draft genomes for an additional eight well characterized C. concisus strains.</title>
        <authorList>
            <person name="Cornelius A.J."/>
            <person name="Miller W.G."/>
            <person name="Lastovica A.J."/>
            <person name="On S.L."/>
            <person name="French N.P."/>
            <person name="Vandenberg O."/>
            <person name="Biggs P.J."/>
        </authorList>
    </citation>
    <scope>NUCLEOTIDE SEQUENCE [LARGE SCALE GENOMIC DNA]</scope>
    <source>
        <strain evidence="1 2">Lasto28.99</strain>
    </source>
</reference>
<sequence length="67" mass="7928">MTTKQKIHLDNLHAKKRESYQARLNNVLSYDLSFYRFKNGKLNVSKLARCSGLSRGFLEKHLWFRGL</sequence>
<comment type="caution">
    <text evidence="1">The sequence shown here is derived from an EMBL/GenBank/DDBJ whole genome shotgun (WGS) entry which is preliminary data.</text>
</comment>
<organism evidence="1 2">
    <name type="scientific">Campylobacter concisus</name>
    <dbReference type="NCBI Taxonomy" id="199"/>
    <lineage>
        <taxon>Bacteria</taxon>
        <taxon>Pseudomonadati</taxon>
        <taxon>Campylobacterota</taxon>
        <taxon>Epsilonproteobacteria</taxon>
        <taxon>Campylobacterales</taxon>
        <taxon>Campylobacteraceae</taxon>
        <taxon>Campylobacter</taxon>
    </lineage>
</organism>
<name>A0A1Y5MZP6_9BACT</name>
<evidence type="ECO:0000313" key="2">
    <source>
        <dbReference type="Proteomes" id="UP000195967"/>
    </source>
</evidence>
<evidence type="ECO:0000313" key="1">
    <source>
        <dbReference type="EMBL" id="OUT11092.1"/>
    </source>
</evidence>
<proteinExistence type="predicted"/>
<protein>
    <submittedName>
        <fullName evidence="1">Uncharacterized protein</fullName>
    </submittedName>
</protein>
<dbReference type="AlphaFoldDB" id="A0A1Y5MZP6"/>
<dbReference type="Proteomes" id="UP000195967">
    <property type="component" value="Unassembled WGS sequence"/>
</dbReference>
<dbReference type="EMBL" id="NDYO01000008">
    <property type="protein sequence ID" value="OUT11092.1"/>
    <property type="molecule type" value="Genomic_DNA"/>
</dbReference>